<feature type="non-terminal residue" evidence="2">
    <location>
        <position position="132"/>
    </location>
</feature>
<name>K0RJ54_THAOC</name>
<feature type="compositionally biased region" description="Low complexity" evidence="1">
    <location>
        <begin position="64"/>
        <end position="79"/>
    </location>
</feature>
<dbReference type="Proteomes" id="UP000266841">
    <property type="component" value="Unassembled WGS sequence"/>
</dbReference>
<organism evidence="2 3">
    <name type="scientific">Thalassiosira oceanica</name>
    <name type="common">Marine diatom</name>
    <dbReference type="NCBI Taxonomy" id="159749"/>
    <lineage>
        <taxon>Eukaryota</taxon>
        <taxon>Sar</taxon>
        <taxon>Stramenopiles</taxon>
        <taxon>Ochrophyta</taxon>
        <taxon>Bacillariophyta</taxon>
        <taxon>Coscinodiscophyceae</taxon>
        <taxon>Thalassiosirophycidae</taxon>
        <taxon>Thalassiosirales</taxon>
        <taxon>Thalassiosiraceae</taxon>
        <taxon>Thalassiosira</taxon>
    </lineage>
</organism>
<evidence type="ECO:0000256" key="1">
    <source>
        <dbReference type="SAM" id="MobiDB-lite"/>
    </source>
</evidence>
<evidence type="ECO:0000313" key="3">
    <source>
        <dbReference type="Proteomes" id="UP000266841"/>
    </source>
</evidence>
<dbReference type="AlphaFoldDB" id="K0RJ54"/>
<dbReference type="EMBL" id="AGNL01038157">
    <property type="protein sequence ID" value="EJK53245.1"/>
    <property type="molecule type" value="Genomic_DNA"/>
</dbReference>
<gene>
    <name evidence="2" type="ORF">THAOC_27352</name>
</gene>
<protein>
    <submittedName>
        <fullName evidence="2">Uncharacterized protein</fullName>
    </submittedName>
</protein>
<feature type="region of interest" description="Disordered" evidence="1">
    <location>
        <begin position="1"/>
        <end position="132"/>
    </location>
</feature>
<accession>K0RJ54</accession>
<proteinExistence type="predicted"/>
<reference evidence="2 3" key="1">
    <citation type="journal article" date="2012" name="Genome Biol.">
        <title>Genome and low-iron response of an oceanic diatom adapted to chronic iron limitation.</title>
        <authorList>
            <person name="Lommer M."/>
            <person name="Specht M."/>
            <person name="Roy A.S."/>
            <person name="Kraemer L."/>
            <person name="Andreson R."/>
            <person name="Gutowska M.A."/>
            <person name="Wolf J."/>
            <person name="Bergner S.V."/>
            <person name="Schilhabel M.B."/>
            <person name="Klostermeier U.C."/>
            <person name="Beiko R.G."/>
            <person name="Rosenstiel P."/>
            <person name="Hippler M."/>
            <person name="Laroche J."/>
        </authorList>
    </citation>
    <scope>NUCLEOTIDE SEQUENCE [LARGE SCALE GENOMIC DNA]</scope>
    <source>
        <strain evidence="2 3">CCMP1005</strain>
    </source>
</reference>
<keyword evidence="3" id="KW-1185">Reference proteome</keyword>
<comment type="caution">
    <text evidence="2">The sequence shown here is derived from an EMBL/GenBank/DDBJ whole genome shotgun (WGS) entry which is preliminary data.</text>
</comment>
<sequence length="132" mass="13286">MRVPVPPGSEGLSIDTHAGPDRGSLVQVINRELGNALSGRRSGPGQLTASPVASPTHKDPSVVLPPLTIPDDAPAPAATSSTKRPNRRRGSPTPPSSASPSGTVVGGGGVRRAHERSAGVVGVVERLGREAG</sequence>
<evidence type="ECO:0000313" key="2">
    <source>
        <dbReference type="EMBL" id="EJK53245.1"/>
    </source>
</evidence>